<dbReference type="EMBL" id="FN649744">
    <property type="protein sequence ID" value="CBJ48756.1"/>
    <property type="molecule type" value="Genomic_DNA"/>
</dbReference>
<protein>
    <recommendedName>
        <fullName evidence="2">SPX domain-containing protein</fullName>
    </recommendedName>
</protein>
<dbReference type="InParanoid" id="D7G279"/>
<dbReference type="EMBL" id="FN648674">
    <property type="protein sequence ID" value="CBJ48756.1"/>
    <property type="molecule type" value="Genomic_DNA"/>
</dbReference>
<organism evidence="3 4">
    <name type="scientific">Ectocarpus siliculosus</name>
    <name type="common">Brown alga</name>
    <name type="synonym">Conferva siliculosa</name>
    <dbReference type="NCBI Taxonomy" id="2880"/>
    <lineage>
        <taxon>Eukaryota</taxon>
        <taxon>Sar</taxon>
        <taxon>Stramenopiles</taxon>
        <taxon>Ochrophyta</taxon>
        <taxon>PX clade</taxon>
        <taxon>Phaeophyceae</taxon>
        <taxon>Ectocarpales</taxon>
        <taxon>Ectocarpaceae</taxon>
        <taxon>Ectocarpus</taxon>
    </lineage>
</organism>
<evidence type="ECO:0000313" key="3">
    <source>
        <dbReference type="EMBL" id="CBJ48756.1"/>
    </source>
</evidence>
<dbReference type="InterPro" id="IPR031142">
    <property type="entry name" value="SPX_prot"/>
</dbReference>
<name>D7G279_ECTSI</name>
<keyword evidence="4" id="KW-1185">Reference proteome</keyword>
<proteinExistence type="predicted"/>
<gene>
    <name evidence="3" type="ORF">Esi_0047_0050</name>
</gene>
<dbReference type="OMA" id="LAFVHFY"/>
<feature type="region of interest" description="Disordered" evidence="1">
    <location>
        <begin position="259"/>
        <end position="289"/>
    </location>
</feature>
<reference evidence="3 4" key="1">
    <citation type="journal article" date="2010" name="Nature">
        <title>The Ectocarpus genome and the independent evolution of multicellularity in brown algae.</title>
        <authorList>
            <person name="Cock J.M."/>
            <person name="Sterck L."/>
            <person name="Rouze P."/>
            <person name="Scornet D."/>
            <person name="Allen A.E."/>
            <person name="Amoutzias G."/>
            <person name="Anthouard V."/>
            <person name="Artiguenave F."/>
            <person name="Aury J.M."/>
            <person name="Badger J.H."/>
            <person name="Beszteri B."/>
            <person name="Billiau K."/>
            <person name="Bonnet E."/>
            <person name="Bothwell J.H."/>
            <person name="Bowler C."/>
            <person name="Boyen C."/>
            <person name="Brownlee C."/>
            <person name="Carrano C.J."/>
            <person name="Charrier B."/>
            <person name="Cho G.Y."/>
            <person name="Coelho S.M."/>
            <person name="Collen J."/>
            <person name="Corre E."/>
            <person name="Da Silva C."/>
            <person name="Delage L."/>
            <person name="Delaroque N."/>
            <person name="Dittami S.M."/>
            <person name="Doulbeau S."/>
            <person name="Elias M."/>
            <person name="Farnham G."/>
            <person name="Gachon C.M."/>
            <person name="Gschloessl B."/>
            <person name="Heesch S."/>
            <person name="Jabbari K."/>
            <person name="Jubin C."/>
            <person name="Kawai H."/>
            <person name="Kimura K."/>
            <person name="Kloareg B."/>
            <person name="Kupper F.C."/>
            <person name="Lang D."/>
            <person name="Le Bail A."/>
            <person name="Leblanc C."/>
            <person name="Lerouge P."/>
            <person name="Lohr M."/>
            <person name="Lopez P.J."/>
            <person name="Martens C."/>
            <person name="Maumus F."/>
            <person name="Michel G."/>
            <person name="Miranda-Saavedra D."/>
            <person name="Morales J."/>
            <person name="Moreau H."/>
            <person name="Motomura T."/>
            <person name="Nagasato C."/>
            <person name="Napoli C.A."/>
            <person name="Nelson D.R."/>
            <person name="Nyvall-Collen P."/>
            <person name="Peters A.F."/>
            <person name="Pommier C."/>
            <person name="Potin P."/>
            <person name="Poulain J."/>
            <person name="Quesneville H."/>
            <person name="Read B."/>
            <person name="Rensing S.A."/>
            <person name="Ritter A."/>
            <person name="Rousvoal S."/>
            <person name="Samanta M."/>
            <person name="Samson G."/>
            <person name="Schroeder D.C."/>
            <person name="Segurens B."/>
            <person name="Strittmatter M."/>
            <person name="Tonon T."/>
            <person name="Tregear J.W."/>
            <person name="Valentin K."/>
            <person name="von Dassow P."/>
            <person name="Yamagishi T."/>
            <person name="Van de Peer Y."/>
            <person name="Wincker P."/>
        </authorList>
    </citation>
    <scope>NUCLEOTIDE SEQUENCE [LARGE SCALE GENOMIC DNA]</scope>
    <source>
        <strain evidence="4">Ec32 / CCAP1310/4</strain>
    </source>
</reference>
<evidence type="ECO:0000313" key="4">
    <source>
        <dbReference type="Proteomes" id="UP000002630"/>
    </source>
</evidence>
<dbReference type="Pfam" id="PF03105">
    <property type="entry name" value="SPX"/>
    <property type="match status" value="1"/>
</dbReference>
<dbReference type="Proteomes" id="UP000002630">
    <property type="component" value="Linkage Group LG19"/>
</dbReference>
<evidence type="ECO:0000259" key="2">
    <source>
        <dbReference type="PROSITE" id="PS51382"/>
    </source>
</evidence>
<dbReference type="AlphaFoldDB" id="D7G279"/>
<dbReference type="GO" id="GO:0016036">
    <property type="term" value="P:cellular response to phosphate starvation"/>
    <property type="evidence" value="ECO:0007669"/>
    <property type="project" value="InterPro"/>
</dbReference>
<dbReference type="PANTHER" id="PTHR45978:SF7">
    <property type="entry name" value="SPX DOMAIN-CONTAINING PROTEIN 4"/>
    <property type="match status" value="1"/>
</dbReference>
<dbReference type="PANTHER" id="PTHR45978">
    <property type="entry name" value="SPX DOMAIN-CONTAINING PROTEIN 3"/>
    <property type="match status" value="1"/>
</dbReference>
<dbReference type="OrthoDB" id="6493944at2759"/>
<dbReference type="InterPro" id="IPR004331">
    <property type="entry name" value="SPX_dom"/>
</dbReference>
<evidence type="ECO:0000256" key="1">
    <source>
        <dbReference type="SAM" id="MobiDB-lite"/>
    </source>
</evidence>
<dbReference type="STRING" id="2880.D7G279"/>
<sequence>MKFGKNIGRVVELSDPEWSPFWINYKFLKKKVKALEVPSGKPEVSPAKRSDPQAMARSAGEVEFYRLLRQELRKCSEFFTGVEGQLGVRQARVNEGWRQLLLPNVVVEGNPNKRLMAACVKLYKDLLLLENFAIMNYCGFSKILKKHDKLTGFRTRESFMKNVVKNAPFVQYPKVIKMLSAVEALFKNIESLPSASAEAGTRVPLREEQLFIDTMLTINTEAFRLQQAEGADIGEGVGHGGGGGGASGIERFRRRGGAGRFGASGGLRGDCGGGGGGGTKRRGGWGWRG</sequence>
<dbReference type="PROSITE" id="PS51382">
    <property type="entry name" value="SPX"/>
    <property type="match status" value="1"/>
</dbReference>
<dbReference type="CDD" id="cd14447">
    <property type="entry name" value="SPX"/>
    <property type="match status" value="1"/>
</dbReference>
<feature type="domain" description="SPX" evidence="2">
    <location>
        <begin position="1"/>
        <end position="161"/>
    </location>
</feature>
<dbReference type="eggNOG" id="KOG1161">
    <property type="taxonomic scope" value="Eukaryota"/>
</dbReference>
<accession>D7G279</accession>